<evidence type="ECO:0000256" key="1">
    <source>
        <dbReference type="SAM" id="MobiDB-lite"/>
    </source>
</evidence>
<keyword evidence="3" id="KW-1185">Reference proteome</keyword>
<dbReference type="Proteomes" id="UP000078542">
    <property type="component" value="Unassembled WGS sequence"/>
</dbReference>
<evidence type="ECO:0000313" key="3">
    <source>
        <dbReference type="Proteomes" id="UP000078542"/>
    </source>
</evidence>
<feature type="compositionally biased region" description="Basic and acidic residues" evidence="1">
    <location>
        <begin position="14"/>
        <end position="23"/>
    </location>
</feature>
<protein>
    <submittedName>
        <fullName evidence="2">Uncharacterized protein</fullName>
    </submittedName>
</protein>
<evidence type="ECO:0000313" key="2">
    <source>
        <dbReference type="EMBL" id="KYM99796.1"/>
    </source>
</evidence>
<dbReference type="AlphaFoldDB" id="A0A195CH88"/>
<sequence>NKLVRPCSRTNNCSEREREKENETLGSMTRNEFFFGQVDEEEGKDGRSAEGKRGNDARIDCHCTRYSRKTRPERKKRVGRT</sequence>
<feature type="non-terminal residue" evidence="2">
    <location>
        <position position="1"/>
    </location>
</feature>
<organism evidence="2 3">
    <name type="scientific">Cyphomyrmex costatus</name>
    <dbReference type="NCBI Taxonomy" id="456900"/>
    <lineage>
        <taxon>Eukaryota</taxon>
        <taxon>Metazoa</taxon>
        <taxon>Ecdysozoa</taxon>
        <taxon>Arthropoda</taxon>
        <taxon>Hexapoda</taxon>
        <taxon>Insecta</taxon>
        <taxon>Pterygota</taxon>
        <taxon>Neoptera</taxon>
        <taxon>Endopterygota</taxon>
        <taxon>Hymenoptera</taxon>
        <taxon>Apocrita</taxon>
        <taxon>Aculeata</taxon>
        <taxon>Formicoidea</taxon>
        <taxon>Formicidae</taxon>
        <taxon>Myrmicinae</taxon>
        <taxon>Cyphomyrmex</taxon>
    </lineage>
</organism>
<name>A0A195CH88_9HYME</name>
<feature type="region of interest" description="Disordered" evidence="1">
    <location>
        <begin position="1"/>
        <end position="31"/>
    </location>
</feature>
<gene>
    <name evidence="2" type="ORF">ALC62_09414</name>
</gene>
<proteinExistence type="predicted"/>
<accession>A0A195CH88</accession>
<reference evidence="2 3" key="1">
    <citation type="submission" date="2016-03" db="EMBL/GenBank/DDBJ databases">
        <title>Cyphomyrmex costatus WGS genome.</title>
        <authorList>
            <person name="Nygaard S."/>
            <person name="Hu H."/>
            <person name="Boomsma J."/>
            <person name="Zhang G."/>
        </authorList>
    </citation>
    <scope>NUCLEOTIDE SEQUENCE [LARGE SCALE GENOMIC DNA]</scope>
    <source>
        <strain evidence="2">MS0001</strain>
        <tissue evidence="2">Whole body</tissue>
    </source>
</reference>
<dbReference type="EMBL" id="KQ977791">
    <property type="protein sequence ID" value="KYM99796.1"/>
    <property type="molecule type" value="Genomic_DNA"/>
</dbReference>